<reference evidence="5 6" key="1">
    <citation type="submission" date="2019-08" db="EMBL/GenBank/DDBJ databases">
        <authorList>
            <person name="Peeters C."/>
        </authorList>
    </citation>
    <scope>NUCLEOTIDE SEQUENCE [LARGE SCALE GENOMIC DNA]</scope>
    <source>
        <strain evidence="5 6">LMG 31110</strain>
    </source>
</reference>
<dbReference type="PANTHER" id="PTHR33204">
    <property type="entry name" value="TRANSCRIPTIONAL REGULATOR, MARR FAMILY"/>
    <property type="match status" value="1"/>
</dbReference>
<feature type="domain" description="HTH hxlR-type" evidence="4">
    <location>
        <begin position="8"/>
        <end position="106"/>
    </location>
</feature>
<dbReference type="RefSeq" id="WP_150690717.1">
    <property type="nucleotide sequence ID" value="NZ_CABPSJ010000003.1"/>
</dbReference>
<evidence type="ECO:0000313" key="5">
    <source>
        <dbReference type="EMBL" id="VVE15926.1"/>
    </source>
</evidence>
<dbReference type="SUPFAM" id="SSF46785">
    <property type="entry name" value="Winged helix' DNA-binding domain"/>
    <property type="match status" value="1"/>
</dbReference>
<keyword evidence="2" id="KW-0238">DNA-binding</keyword>
<keyword evidence="1" id="KW-0805">Transcription regulation</keyword>
<dbReference type="PROSITE" id="PS51118">
    <property type="entry name" value="HTH_HXLR"/>
    <property type="match status" value="1"/>
</dbReference>
<evidence type="ECO:0000256" key="1">
    <source>
        <dbReference type="ARBA" id="ARBA00023015"/>
    </source>
</evidence>
<evidence type="ECO:0000256" key="2">
    <source>
        <dbReference type="ARBA" id="ARBA00023125"/>
    </source>
</evidence>
<gene>
    <name evidence="5" type="ORF">PCO31110_02916</name>
</gene>
<accession>A0A5E4VWN4</accession>
<dbReference type="GO" id="GO:0003677">
    <property type="term" value="F:DNA binding"/>
    <property type="evidence" value="ECO:0007669"/>
    <property type="project" value="UniProtKB-KW"/>
</dbReference>
<dbReference type="InterPro" id="IPR036388">
    <property type="entry name" value="WH-like_DNA-bd_sf"/>
</dbReference>
<dbReference type="InterPro" id="IPR036390">
    <property type="entry name" value="WH_DNA-bd_sf"/>
</dbReference>
<dbReference type="OrthoDB" id="9807069at2"/>
<evidence type="ECO:0000256" key="3">
    <source>
        <dbReference type="ARBA" id="ARBA00023163"/>
    </source>
</evidence>
<sequence length="117" mass="13098">MELRSDSCGLEVALTIIGGKWKPLVLFHLNHGPRRFGELKRLVTGISEKVLIQQLRELADDGVVIRRDYQTVPPKVDYEMTPFGHSLAIALKPLCAWGDENRSRIAQSQKEAQSTSA</sequence>
<evidence type="ECO:0000259" key="4">
    <source>
        <dbReference type="PROSITE" id="PS51118"/>
    </source>
</evidence>
<protein>
    <submittedName>
        <fullName evidence="5">HxlR family transcriptional regulator</fullName>
    </submittedName>
</protein>
<dbReference type="PANTHER" id="PTHR33204:SF29">
    <property type="entry name" value="TRANSCRIPTIONAL REGULATOR"/>
    <property type="match status" value="1"/>
</dbReference>
<dbReference type="Gene3D" id="1.10.10.10">
    <property type="entry name" value="Winged helix-like DNA-binding domain superfamily/Winged helix DNA-binding domain"/>
    <property type="match status" value="1"/>
</dbReference>
<organism evidence="5 6">
    <name type="scientific">Pandoraea communis</name>
    <dbReference type="NCBI Taxonomy" id="2508297"/>
    <lineage>
        <taxon>Bacteria</taxon>
        <taxon>Pseudomonadati</taxon>
        <taxon>Pseudomonadota</taxon>
        <taxon>Betaproteobacteria</taxon>
        <taxon>Burkholderiales</taxon>
        <taxon>Burkholderiaceae</taxon>
        <taxon>Pandoraea</taxon>
    </lineage>
</organism>
<evidence type="ECO:0000313" key="6">
    <source>
        <dbReference type="Proteomes" id="UP000337189"/>
    </source>
</evidence>
<proteinExistence type="predicted"/>
<dbReference type="AlphaFoldDB" id="A0A5E4VWN4"/>
<dbReference type="Proteomes" id="UP000337189">
    <property type="component" value="Unassembled WGS sequence"/>
</dbReference>
<dbReference type="Pfam" id="PF01638">
    <property type="entry name" value="HxlR"/>
    <property type="match status" value="1"/>
</dbReference>
<name>A0A5E4VWN4_9BURK</name>
<dbReference type="EMBL" id="CABPSJ010000003">
    <property type="protein sequence ID" value="VVE15926.1"/>
    <property type="molecule type" value="Genomic_DNA"/>
</dbReference>
<keyword evidence="3" id="KW-0804">Transcription</keyword>
<dbReference type="InterPro" id="IPR002577">
    <property type="entry name" value="HTH_HxlR"/>
</dbReference>